<keyword evidence="3" id="KW-1185">Reference proteome</keyword>
<dbReference type="Proteomes" id="UP001313282">
    <property type="component" value="Unassembled WGS sequence"/>
</dbReference>
<proteinExistence type="predicted"/>
<sequence length="312" mass="35499">MPTNSKYLDVVITQPSDHTAPMRRLAPAPAPAPAQGEKQPHATYQVPENHNGRRSKSEFLASGITGMAGEKPTLQSLCNSEDVICLQVELSQQIENSRALQIQYLQTQEANKQVEALNKSLIYEVQQCHEQLQQLSTQNQNLVSLTGSLSDEITALRSQIANGVWHKHQNTEAAQKRQLAYDAYRLKVTEVEKLRKKTYDQDNQIMKASVHLDEFSREIRNLKSHYRQALEQIESLQWHEKMLLDHIRLLENESNSDVEQKRDPTPDGDIELDTYLTTDRVLNQNADGEYVSDCPTIAMDAEPTVSRDEKHT</sequence>
<dbReference type="AlphaFoldDB" id="A0AAN8MKL7"/>
<evidence type="ECO:0000313" key="2">
    <source>
        <dbReference type="EMBL" id="KAK6336919.1"/>
    </source>
</evidence>
<feature type="region of interest" description="Disordered" evidence="1">
    <location>
        <begin position="15"/>
        <end position="53"/>
    </location>
</feature>
<gene>
    <name evidence="2" type="ORF">TWF718_009707</name>
</gene>
<evidence type="ECO:0000256" key="1">
    <source>
        <dbReference type="SAM" id="MobiDB-lite"/>
    </source>
</evidence>
<name>A0AAN8MKL7_9PEZI</name>
<protein>
    <submittedName>
        <fullName evidence="2">Uncharacterized protein</fullName>
    </submittedName>
</protein>
<organism evidence="2 3">
    <name type="scientific">Orbilia javanica</name>
    <dbReference type="NCBI Taxonomy" id="47235"/>
    <lineage>
        <taxon>Eukaryota</taxon>
        <taxon>Fungi</taxon>
        <taxon>Dikarya</taxon>
        <taxon>Ascomycota</taxon>
        <taxon>Pezizomycotina</taxon>
        <taxon>Orbiliomycetes</taxon>
        <taxon>Orbiliales</taxon>
        <taxon>Orbiliaceae</taxon>
        <taxon>Orbilia</taxon>
    </lineage>
</organism>
<comment type="caution">
    <text evidence="2">The sequence shown here is derived from an EMBL/GenBank/DDBJ whole genome shotgun (WGS) entry which is preliminary data.</text>
</comment>
<dbReference type="EMBL" id="JAVHNR010000007">
    <property type="protein sequence ID" value="KAK6336919.1"/>
    <property type="molecule type" value="Genomic_DNA"/>
</dbReference>
<reference evidence="2 3" key="1">
    <citation type="submission" date="2019-10" db="EMBL/GenBank/DDBJ databases">
        <authorList>
            <person name="Palmer J.M."/>
        </authorList>
    </citation>
    <scope>NUCLEOTIDE SEQUENCE [LARGE SCALE GENOMIC DNA]</scope>
    <source>
        <strain evidence="2 3">TWF718</strain>
    </source>
</reference>
<accession>A0AAN8MKL7</accession>
<evidence type="ECO:0000313" key="3">
    <source>
        <dbReference type="Proteomes" id="UP001313282"/>
    </source>
</evidence>